<evidence type="ECO:0000256" key="5">
    <source>
        <dbReference type="ARBA" id="ARBA00023242"/>
    </source>
</evidence>
<dbReference type="GO" id="GO:0006260">
    <property type="term" value="P:DNA replication"/>
    <property type="evidence" value="ECO:0007669"/>
    <property type="project" value="UniProtKB-UniRule"/>
</dbReference>
<dbReference type="VEuPathDB" id="VectorBase:ADAC000092"/>
<dbReference type="GO" id="GO:0003688">
    <property type="term" value="F:DNA replication origin binding"/>
    <property type="evidence" value="ECO:0007669"/>
    <property type="project" value="UniProtKB-UniRule"/>
</dbReference>
<evidence type="ECO:0000256" key="2">
    <source>
        <dbReference type="ARBA" id="ARBA00007421"/>
    </source>
</evidence>
<comment type="subunit">
    <text evidence="6">Component of the origin recognition complex (ORC).</text>
</comment>
<keyword evidence="12" id="KW-1185">Reference proteome</keyword>
<organism evidence="10">
    <name type="scientific">Anopheles darlingi</name>
    <name type="common">Mosquito</name>
    <dbReference type="NCBI Taxonomy" id="43151"/>
    <lineage>
        <taxon>Eukaryota</taxon>
        <taxon>Metazoa</taxon>
        <taxon>Ecdysozoa</taxon>
        <taxon>Arthropoda</taxon>
        <taxon>Hexapoda</taxon>
        <taxon>Insecta</taxon>
        <taxon>Pterygota</taxon>
        <taxon>Neoptera</taxon>
        <taxon>Endopterygota</taxon>
        <taxon>Diptera</taxon>
        <taxon>Nematocera</taxon>
        <taxon>Culicoidea</taxon>
        <taxon>Culicidae</taxon>
        <taxon>Anophelinae</taxon>
        <taxon>Anopheles</taxon>
    </lineage>
</organism>
<dbReference type="PANTHER" id="PTHR14052">
    <property type="entry name" value="ORIGIN RECOGNITION COMPLEX SUBUNIT 2"/>
    <property type="match status" value="1"/>
</dbReference>
<feature type="region of interest" description="Disordered" evidence="7">
    <location>
        <begin position="1"/>
        <end position="138"/>
    </location>
</feature>
<dbReference type="FunCoup" id="W5JV80">
    <property type="interactions" value="1692"/>
</dbReference>
<dbReference type="AlphaFoldDB" id="W5JV80"/>
<evidence type="ECO:0000313" key="11">
    <source>
        <dbReference type="EnsemblMetazoa" id="ADAC000092-PA"/>
    </source>
</evidence>
<keyword evidence="5 6" id="KW-0539">Nucleus</keyword>
<reference evidence="10 12" key="1">
    <citation type="journal article" date="2010" name="BMC Genomics">
        <title>Combination of measures distinguishes pre-miRNAs from other stem-loops in the genome of the newly sequenced Anopheles darlingi.</title>
        <authorList>
            <person name="Mendes N.D."/>
            <person name="Freitas A.T."/>
            <person name="Vasconcelos A.T."/>
            <person name="Sagot M.F."/>
        </authorList>
    </citation>
    <scope>NUCLEOTIDE SEQUENCE</scope>
</reference>
<dbReference type="eggNOG" id="KOG2928">
    <property type="taxonomic scope" value="Eukaryota"/>
</dbReference>
<dbReference type="InterPro" id="IPR056772">
    <property type="entry name" value="RecA-like_ORC2"/>
</dbReference>
<dbReference type="VEuPathDB" id="VectorBase:ADAR2_005944"/>
<dbReference type="STRING" id="43151.W5JV80"/>
<dbReference type="OMA" id="AHERYFF"/>
<comment type="function">
    <text evidence="6">Component of the origin recognition complex (ORC) that binds origins of replication. DNA-binding is ATP-dependent. ORC is required to assemble the pre-replication complex necessary to initiate DNA replication.</text>
</comment>
<dbReference type="Pfam" id="PF24882">
    <property type="entry name" value="WHD_ORC2"/>
    <property type="match status" value="1"/>
</dbReference>
<evidence type="ECO:0000256" key="3">
    <source>
        <dbReference type="ARBA" id="ARBA00019080"/>
    </source>
</evidence>
<comment type="subcellular location">
    <subcellularLocation>
        <location evidence="1 6">Nucleus</location>
    </subcellularLocation>
</comment>
<evidence type="ECO:0000256" key="6">
    <source>
        <dbReference type="RuleBase" id="RU368084"/>
    </source>
</evidence>
<evidence type="ECO:0000313" key="10">
    <source>
        <dbReference type="EMBL" id="ETN68071.1"/>
    </source>
</evidence>
<dbReference type="HOGENOM" id="CLU_018596_3_0_1"/>
<feature type="domain" description="Origin recognition complex subunit 2 RecA-like" evidence="8">
    <location>
        <begin position="209"/>
        <end position="371"/>
    </location>
</feature>
<dbReference type="GO" id="GO:0005664">
    <property type="term" value="C:nuclear origin of replication recognition complex"/>
    <property type="evidence" value="ECO:0007669"/>
    <property type="project" value="UniProtKB-UniRule"/>
</dbReference>
<evidence type="ECO:0000256" key="1">
    <source>
        <dbReference type="ARBA" id="ARBA00004123"/>
    </source>
</evidence>
<dbReference type="Proteomes" id="UP000000673">
    <property type="component" value="Unassembled WGS sequence"/>
</dbReference>
<feature type="compositionally biased region" description="Low complexity" evidence="7">
    <location>
        <begin position="84"/>
        <end position="95"/>
    </location>
</feature>
<proteinExistence type="inferred from homology"/>
<protein>
    <recommendedName>
        <fullName evidence="3 6">Origin recognition complex subunit 2</fullName>
    </recommendedName>
</protein>
<evidence type="ECO:0000256" key="7">
    <source>
        <dbReference type="SAM" id="MobiDB-lite"/>
    </source>
</evidence>
<evidence type="ECO:0000259" key="8">
    <source>
        <dbReference type="Pfam" id="PF04084"/>
    </source>
</evidence>
<reference evidence="10" key="3">
    <citation type="journal article" date="2013" name="Nucleic Acids Res.">
        <title>The genome of Anopheles darlingi, the main neotropical malaria vector.</title>
        <authorList>
            <person name="Marinotti O."/>
            <person name="Cerqueira G.C."/>
            <person name="de Almeida L.G."/>
            <person name="Ferro M.I."/>
            <person name="Loreto E.L."/>
            <person name="Zaha A."/>
            <person name="Teixeira S.M."/>
            <person name="Wespiser A.R."/>
            <person name="Almeida E Silva A."/>
            <person name="Schlindwein A.D."/>
            <person name="Pacheco A.C."/>
            <person name="Silva A.L."/>
            <person name="Graveley B.R."/>
            <person name="Walenz B.P."/>
            <person name="Lima Bde A."/>
            <person name="Ribeiro C.A."/>
            <person name="Nunes-Silva C.G."/>
            <person name="de Carvalho C.R."/>
            <person name="Soares C.M."/>
            <person name="de Menezes C.B."/>
            <person name="Matiolli C."/>
            <person name="Caffrey D."/>
            <person name="Araujo D.A."/>
            <person name="de Oliveira D.M."/>
            <person name="Golenbock D."/>
            <person name="Grisard E.C."/>
            <person name="Fantinatti-Garboggini F."/>
            <person name="de Carvalho F.M."/>
            <person name="Barcellos F.G."/>
            <person name="Prosdocimi F."/>
            <person name="May G."/>
            <person name="Azevedo Junior G.M."/>
            <person name="Guimaraes G.M."/>
            <person name="Goldman G.H."/>
            <person name="Padilha I.Q."/>
            <person name="Batista Jda S."/>
            <person name="Ferro J.A."/>
            <person name="Ribeiro J.M."/>
            <person name="Fietto J.L."/>
            <person name="Dabbas K.M."/>
            <person name="Cerdeira L."/>
            <person name="Agnez-Lima L.F."/>
            <person name="Brocchi M."/>
            <person name="de Carvalho M.O."/>
            <person name="Teixeira Mde M."/>
            <person name="Diniz Maia Mde M."/>
            <person name="Goldman M.H."/>
            <person name="Cruz Schneider M.P."/>
            <person name="Felipe M.S."/>
            <person name="Hungria M."/>
            <person name="Nicolas M.F."/>
            <person name="Pereira M."/>
            <person name="Montes M.A."/>
            <person name="Cantao M.E."/>
            <person name="Vincentz M."/>
            <person name="Rafael M.S."/>
            <person name="Silverman N."/>
            <person name="Stoco P.H."/>
            <person name="Souza R.C."/>
            <person name="Vicentini R."/>
            <person name="Gazzinelli R.T."/>
            <person name="Neves Rde O."/>
            <person name="Silva R."/>
            <person name="Astolfi-Filho S."/>
            <person name="Maciel T.E."/>
            <person name="Urmenyi T.P."/>
            <person name="Tadei W.P."/>
            <person name="Camargo E.P."/>
            <person name="de Vasconcelos A.T."/>
        </authorList>
    </citation>
    <scope>NUCLEOTIDE SEQUENCE</scope>
</reference>
<evidence type="ECO:0000313" key="12">
    <source>
        <dbReference type="Proteomes" id="UP000000673"/>
    </source>
</evidence>
<comment type="similarity">
    <text evidence="2 6">Belongs to the ORC2 family.</text>
</comment>
<dbReference type="EMBL" id="ADMH02000018">
    <property type="protein sequence ID" value="ETN68071.1"/>
    <property type="molecule type" value="Genomic_DNA"/>
</dbReference>
<dbReference type="InterPro" id="IPR007220">
    <property type="entry name" value="ORC2"/>
</dbReference>
<reference evidence="10" key="2">
    <citation type="submission" date="2010-05" db="EMBL/GenBank/DDBJ databases">
        <authorList>
            <person name="Almeida L.G."/>
            <person name="Nicolas M.F."/>
            <person name="Souza R.C."/>
            <person name="Vasconcelos A.T.R."/>
        </authorList>
    </citation>
    <scope>NUCLEOTIDE SEQUENCE</scope>
</reference>
<dbReference type="PANTHER" id="PTHR14052:SF0">
    <property type="entry name" value="ORIGIN RECOGNITION COMPLEX SUBUNIT 2"/>
    <property type="match status" value="1"/>
</dbReference>
<name>W5JV80_ANODA</name>
<accession>W5JV80</accession>
<dbReference type="EnsemblMetazoa" id="ADAC000092-RA">
    <property type="protein sequence ID" value="ADAC000092-PA"/>
    <property type="gene ID" value="ADAC000092"/>
</dbReference>
<evidence type="ECO:0000256" key="4">
    <source>
        <dbReference type="ARBA" id="ARBA00022705"/>
    </source>
</evidence>
<dbReference type="InterPro" id="IPR056773">
    <property type="entry name" value="WHD_ORC2"/>
</dbReference>
<keyword evidence="4 6" id="KW-0235">DNA replication</keyword>
<reference evidence="11" key="4">
    <citation type="submission" date="2015-06" db="UniProtKB">
        <authorList>
            <consortium name="EnsemblMetazoa"/>
        </authorList>
    </citation>
    <scope>IDENTIFICATION</scope>
</reference>
<feature type="compositionally biased region" description="Low complexity" evidence="7">
    <location>
        <begin position="30"/>
        <end position="44"/>
    </location>
</feature>
<dbReference type="Pfam" id="PF04084">
    <property type="entry name" value="RecA-like_ORC2"/>
    <property type="match status" value="1"/>
</dbReference>
<evidence type="ECO:0000259" key="9">
    <source>
        <dbReference type="Pfam" id="PF24882"/>
    </source>
</evidence>
<feature type="domain" description="Origin recognition complex subunit 2 winged-helix" evidence="9">
    <location>
        <begin position="430"/>
        <end position="488"/>
    </location>
</feature>
<gene>
    <name evidence="10" type="ORF">AND_000092</name>
</gene>
<sequence>MYGFRTPKKRDSMRKLAAQTSTQRRSKVQRTPTTPRTPAALRTPSSARQRRMKHRNPQTPAQVRQLRKQAIGKVLQKVDEESDASYSPASSSTDTEPPDTHSGSDDDEEEVAATAESKSIRKQQARSPTGAKPKVKIPVVGPTDTPIVKSSEYCYDNSYEQYFSIHATTKVVTSNHTLDLLATSRIPRALMQQLLQETSPPAPHRDRQQEMNDKCMLFFRDWLFTLNEGFSVLLFGIGHSANGELMQLFIDEKLNGYPTIFVQGYVPDFSIKDVLDRICGEVFEMWLSTTNTHEALDKIERKFADHPEKHLFLLVHNLDGSSLRNESTQSAICRLAAIDNVHFIASIENHIASAMWGTNKQAAYNFKWFDATTLQPYNAETSFENSLMVQNADAPAFDAMKRVVCSLTANARGIFNAIVNYQLTNQKVQQQHYAGMPMQELYRQCRESFLVSSDAALRCHLTEFVDHKLLRFKRNSESSEAVLIPLSHMLLQRFVDEQDVV</sequence>